<dbReference type="Pfam" id="PF14401">
    <property type="entry name" value="RLAN"/>
    <property type="match status" value="1"/>
</dbReference>
<keyword evidence="4" id="KW-1185">Reference proteome</keyword>
<dbReference type="Gene3D" id="3.30.470.20">
    <property type="entry name" value="ATP-grasp fold, B domain"/>
    <property type="match status" value="1"/>
</dbReference>
<dbReference type="SUPFAM" id="SSF56059">
    <property type="entry name" value="Glutathione synthetase ATP-binding domain-like"/>
    <property type="match status" value="1"/>
</dbReference>
<name>A0ABT8F832_9BACT</name>
<dbReference type="PROSITE" id="PS50975">
    <property type="entry name" value="ATP_GRASP"/>
    <property type="match status" value="1"/>
</dbReference>
<dbReference type="Pfam" id="PF08443">
    <property type="entry name" value="RimK"/>
    <property type="match status" value="1"/>
</dbReference>
<feature type="domain" description="ATP-grasp" evidence="2">
    <location>
        <begin position="287"/>
        <end position="481"/>
    </location>
</feature>
<comment type="caution">
    <text evidence="3">The sequence shown here is derived from an EMBL/GenBank/DDBJ whole genome shotgun (WGS) entry which is preliminary data.</text>
</comment>
<evidence type="ECO:0000259" key="2">
    <source>
        <dbReference type="PROSITE" id="PS50975"/>
    </source>
</evidence>
<dbReference type="PANTHER" id="PTHR21621:SF0">
    <property type="entry name" value="BETA-CITRYLGLUTAMATE SYNTHASE B-RELATED"/>
    <property type="match status" value="1"/>
</dbReference>
<dbReference type="Gene3D" id="3.30.1490.20">
    <property type="entry name" value="ATP-grasp fold, A domain"/>
    <property type="match status" value="1"/>
</dbReference>
<sequence>MSIYIVVNNTKDWKFNIPGAEVISNKAYLTQEEFTHVKNAKIFNLSKSYKYQSNGYYVSLLAAARGHKAIPSIATIQDMKSQAVIKVIGEELDELIQKSLADLRSDQFSIRIYFGKSVAKKHHKLSLQLFNLFQAPLLKAQFRYEEDKWELHTISPIAMSEVPEEDRSYVEEFARIYFEGKKFSVPKRDMSGYDLAILVNPKEEVPPSDAKTIQKFIKAAEQVGLSAYTITKDEYSDLAEYDALFIRETTAVNHHTFRFAQRAKAEGLVVVDDPESIIRCTNKVYLAELLKNNDILAPKTIIVHRDNTKQVIEEIGFPCVLKQPDSSFSQGVVKVDNEQEYKETIGKLLDKSELVVAQEFLKTDFDWRIGIFDKEPLYASKYFMARKHWQIMDWKKTGNQRFGKSETLPVELAPNGVIKTAQTICNLIGDSLYGVDIKQVGNKFYVIEVNDNPTIETGVEDTILKDKLYQRIMEIFLKKIKRMKDRKEK</sequence>
<dbReference type="EMBL" id="JAUHJS010000007">
    <property type="protein sequence ID" value="MDN4166648.1"/>
    <property type="molecule type" value="Genomic_DNA"/>
</dbReference>
<accession>A0ABT8F832</accession>
<dbReference type="InterPro" id="IPR011761">
    <property type="entry name" value="ATP-grasp"/>
</dbReference>
<organism evidence="3 4">
    <name type="scientific">Shiella aurantiaca</name>
    <dbReference type="NCBI Taxonomy" id="3058365"/>
    <lineage>
        <taxon>Bacteria</taxon>
        <taxon>Pseudomonadati</taxon>
        <taxon>Bacteroidota</taxon>
        <taxon>Cytophagia</taxon>
        <taxon>Cytophagales</taxon>
        <taxon>Shiellaceae</taxon>
        <taxon>Shiella</taxon>
    </lineage>
</organism>
<dbReference type="InterPro" id="IPR013651">
    <property type="entry name" value="ATP-grasp_RimK-type"/>
</dbReference>
<evidence type="ECO:0000313" key="3">
    <source>
        <dbReference type="EMBL" id="MDN4166648.1"/>
    </source>
</evidence>
<dbReference type="InterPro" id="IPR025839">
    <property type="entry name" value="RLAN_dom"/>
</dbReference>
<keyword evidence="1" id="KW-0547">Nucleotide-binding</keyword>
<keyword evidence="1" id="KW-0067">ATP-binding</keyword>
<gene>
    <name evidence="3" type="ORF">QWY31_14150</name>
</gene>
<dbReference type="PANTHER" id="PTHR21621">
    <property type="entry name" value="RIBOSOMAL PROTEIN S6 MODIFICATION PROTEIN"/>
    <property type="match status" value="1"/>
</dbReference>
<dbReference type="Proteomes" id="UP001168552">
    <property type="component" value="Unassembled WGS sequence"/>
</dbReference>
<reference evidence="3" key="1">
    <citation type="submission" date="2023-06" db="EMBL/GenBank/DDBJ databases">
        <title>Cytophagales bacterium Strain LB-30, isolated from soil.</title>
        <authorList>
            <person name="Liu B."/>
        </authorList>
    </citation>
    <scope>NUCLEOTIDE SEQUENCE</scope>
    <source>
        <strain evidence="3">LB-30</strain>
    </source>
</reference>
<proteinExistence type="predicted"/>
<evidence type="ECO:0000256" key="1">
    <source>
        <dbReference type="PROSITE-ProRule" id="PRU00409"/>
    </source>
</evidence>
<protein>
    <submittedName>
        <fullName evidence="3">RimK family protein</fullName>
    </submittedName>
</protein>
<dbReference type="InterPro" id="IPR013815">
    <property type="entry name" value="ATP_grasp_subdomain_1"/>
</dbReference>
<dbReference type="RefSeq" id="WP_320005186.1">
    <property type="nucleotide sequence ID" value="NZ_JAUHJS010000007.1"/>
</dbReference>
<evidence type="ECO:0000313" key="4">
    <source>
        <dbReference type="Proteomes" id="UP001168552"/>
    </source>
</evidence>